<name>A0A0E9WVS1_ANGAN</name>
<accession>A0A0E9WVS1</accession>
<keyword evidence="1" id="KW-0812">Transmembrane</keyword>
<evidence type="ECO:0000313" key="2">
    <source>
        <dbReference type="EMBL" id="JAH94509.1"/>
    </source>
</evidence>
<organism evidence="2">
    <name type="scientific">Anguilla anguilla</name>
    <name type="common">European freshwater eel</name>
    <name type="synonym">Muraena anguilla</name>
    <dbReference type="NCBI Taxonomy" id="7936"/>
    <lineage>
        <taxon>Eukaryota</taxon>
        <taxon>Metazoa</taxon>
        <taxon>Chordata</taxon>
        <taxon>Craniata</taxon>
        <taxon>Vertebrata</taxon>
        <taxon>Euteleostomi</taxon>
        <taxon>Actinopterygii</taxon>
        <taxon>Neopterygii</taxon>
        <taxon>Teleostei</taxon>
        <taxon>Anguilliformes</taxon>
        <taxon>Anguillidae</taxon>
        <taxon>Anguilla</taxon>
    </lineage>
</organism>
<dbReference type="EMBL" id="GBXM01014068">
    <property type="protein sequence ID" value="JAH94509.1"/>
    <property type="molecule type" value="Transcribed_RNA"/>
</dbReference>
<reference evidence="2" key="1">
    <citation type="submission" date="2014-11" db="EMBL/GenBank/DDBJ databases">
        <authorList>
            <person name="Amaro Gonzalez C."/>
        </authorList>
    </citation>
    <scope>NUCLEOTIDE SEQUENCE</scope>
</reference>
<keyword evidence="1" id="KW-1133">Transmembrane helix</keyword>
<evidence type="ECO:0000256" key="1">
    <source>
        <dbReference type="SAM" id="Phobius"/>
    </source>
</evidence>
<sequence length="40" mass="4658">MYNMYCFKSGRQVTVIHCLYGVLFNAIFFPFSLFTIQGIS</sequence>
<reference evidence="2" key="2">
    <citation type="journal article" date="2015" name="Fish Shellfish Immunol.">
        <title>Early steps in the European eel (Anguilla anguilla)-Vibrio vulnificus interaction in the gills: Role of the RtxA13 toxin.</title>
        <authorList>
            <person name="Callol A."/>
            <person name="Pajuelo D."/>
            <person name="Ebbesson L."/>
            <person name="Teles M."/>
            <person name="MacKenzie S."/>
            <person name="Amaro C."/>
        </authorList>
    </citation>
    <scope>NUCLEOTIDE SEQUENCE</scope>
</reference>
<dbReference type="AlphaFoldDB" id="A0A0E9WVS1"/>
<proteinExistence type="predicted"/>
<keyword evidence="1" id="KW-0472">Membrane</keyword>
<protein>
    <submittedName>
        <fullName evidence="2">Uncharacterized protein</fullName>
    </submittedName>
</protein>
<feature type="transmembrane region" description="Helical" evidence="1">
    <location>
        <begin position="12"/>
        <end position="36"/>
    </location>
</feature>